<dbReference type="GO" id="GO:0006298">
    <property type="term" value="P:mismatch repair"/>
    <property type="evidence" value="ECO:0007669"/>
    <property type="project" value="InterPro"/>
</dbReference>
<dbReference type="PANTHER" id="PTHR11361:SF20">
    <property type="entry name" value="MUTS PROTEIN HOMOLOG 5"/>
    <property type="match status" value="1"/>
</dbReference>
<feature type="region of interest" description="Disordered" evidence="6">
    <location>
        <begin position="553"/>
        <end position="577"/>
    </location>
</feature>
<dbReference type="GO" id="GO:0051026">
    <property type="term" value="P:chiasma assembly"/>
    <property type="evidence" value="ECO:0007669"/>
    <property type="project" value="TreeGrafter"/>
</dbReference>
<dbReference type="SMART" id="SM00533">
    <property type="entry name" value="MUTSd"/>
    <property type="match status" value="1"/>
</dbReference>
<feature type="compositionally biased region" description="Basic and acidic residues" evidence="6">
    <location>
        <begin position="553"/>
        <end position="565"/>
    </location>
</feature>
<dbReference type="EMBL" id="KZ155772">
    <property type="protein sequence ID" value="OUS48890.1"/>
    <property type="molecule type" value="Genomic_DNA"/>
</dbReference>
<evidence type="ECO:0000259" key="8">
    <source>
        <dbReference type="SMART" id="SM00534"/>
    </source>
</evidence>
<feature type="region of interest" description="Disordered" evidence="6">
    <location>
        <begin position="1553"/>
        <end position="1573"/>
    </location>
</feature>
<keyword evidence="3" id="KW-0067">ATP-binding</keyword>
<dbReference type="Gene3D" id="3.40.50.300">
    <property type="entry name" value="P-loop containing nucleotide triphosphate hydrolases"/>
    <property type="match status" value="1"/>
</dbReference>
<feature type="coiled-coil region" evidence="5">
    <location>
        <begin position="504"/>
        <end position="543"/>
    </location>
</feature>
<dbReference type="SUPFAM" id="SSF48334">
    <property type="entry name" value="DNA repair protein MutS, domain III"/>
    <property type="match status" value="1"/>
</dbReference>
<feature type="domain" description="DNA mismatch repair protein MutS core" evidence="7">
    <location>
        <begin position="999"/>
        <end position="1338"/>
    </location>
</feature>
<sequence>MRDGLKSASRDDFNDALDALRRSRARARWFDVVEDDVEASSTDEAIGREVTAAIERGEDYGTFWLSTLGRSARRRAEEGTCVERACGAIFESCVGLRQREYEVSATCMASGTRDRSKPRDLLEDGGDDASGTSGTTVVRLESVSDAVAAYEAAMHRAQSIFVEGGVEVDRHVVFTLRLKLWSDAETATETESEDEPVVTRVHFVFVAPYVPSAGIIGGAGKVDRAARIDCTRSLAALMAVLRSLDSHTSDSASRQIKAWRESPLTRLMWTCGMLDLHCATLYAVCENVLCHAVEDDETSPLVLPPAVEGVLKFALQLKETVEDSEPTPRTRNPPVPTPPRVHTSVKSREPTSSVADRRTRLTRADTVTWRRAPTGEARRSVTPAPADGMPESSQGEKITLEQVDAIARFIRTHASGLSGRRMEGTMRRLMTEWTQMSQSYETILEDFGTLEEQLAAAQLREDEAVEYAEQITSDLAVTSRWCESLEEEKAGVPARIKQAAMEAERVAIARADALEKRVKELEAQLVRNSREETERVRNDLRQRYEVEGELRNRIAESEQSHEKSMRAARQATVEREDELNDMRRQRDDALHKVHQKEEEIVEARANARASSLNAEVAQSALSDAKEVQQKNAKEIEALKLRNSDLIVEIKHAKRELEETCIALNNVKEKLEELEDGSEEMIQKRREIDDEVHRLKLTIADLEAKNKSIEMDREVAYEAADVARMEHAKIMASVLDLTEEVSRLQSSLFAAQETTRVLLDEEAARLKQLVPPVPDNEYVSPEWLRDTSWHQNQARSLARSPMSDDVPHIEDTANVFLAVYAARGGTIGFSVYDRDANMLALTQGVDIVEDGDEEESLRTYIARTVQADVVYCSDELKSKLEELFAREGDRVPFVVGVTRRMFPKPVESMNMLCNVGGFASRGELASCVELHDSDAAITAAGALISAMKKNEGLALALSTIPATVQELSISSYMKIDPESLCAIGIFVPDEFREVSAKCERFKKDVNQIFLDSVSTRGGKRLLETWMKRPLLNMPALQERRDCVEHLVKSGCVDVLRKGMTASLDADTILMKFTTESRQSKTDWTRLANFFKAASSFYDVLCEMYLDETTNVISTTVTPAAIQDFIDCAKYRLPKLKSLVERCIDVDEIYLLTEHDSPTLTSYVRSGVCRELDELRSVHHGLPALLEHVLKIELERVPSFLRRDEWLAKLSVEYLPQVGYLLRSVGIIPVSVLEEMGWKHVFDEGEESFYEFDAGLRLASEIGDILFSICDLQGRLLNELRIEILKHATLFRDLSRCISELDVLLSFADVAINYNMVRPILVDDETLKIEGGRHILYESFIDHQFVPNDIELPSDRDRVVIITGPNGSGKTVVLQTIGLITYLAHIGSFVPANRATVGLTDRIFTGMVNFKDDAATKTKVSESSFTYALNRVSRMINNATDRSLCLIDEFGTQTRSDTGAALLAAIAEYFAETEAPPKCLFTTHFREICDPAIVGPIPRFITHMRMRAIVNVSEAAAEEEDESVALTFILEPGVADSSYAIETFKLIGMEKDPEDRARRGEKVEPIDPWGDEDQDERQKVFDAIASRALAVADDLTEENARAFVEWFDTALVIDRFLVPSFKDP</sequence>
<feature type="region of interest" description="Disordered" evidence="6">
    <location>
        <begin position="109"/>
        <end position="133"/>
    </location>
</feature>
<dbReference type="SUPFAM" id="SSF52540">
    <property type="entry name" value="P-loop containing nucleoside triphosphate hydrolases"/>
    <property type="match status" value="1"/>
</dbReference>
<dbReference type="InterPro" id="IPR027417">
    <property type="entry name" value="P-loop_NTPase"/>
</dbReference>
<evidence type="ECO:0000256" key="2">
    <source>
        <dbReference type="ARBA" id="ARBA00022741"/>
    </source>
</evidence>
<keyword evidence="5" id="KW-0175">Coiled coil</keyword>
<dbReference type="InterPro" id="IPR045076">
    <property type="entry name" value="MutS"/>
</dbReference>
<dbReference type="Pfam" id="PF05192">
    <property type="entry name" value="MutS_III"/>
    <property type="match status" value="1"/>
</dbReference>
<dbReference type="SMART" id="SM00534">
    <property type="entry name" value="MUTSac"/>
    <property type="match status" value="1"/>
</dbReference>
<evidence type="ECO:0000259" key="7">
    <source>
        <dbReference type="SMART" id="SM00533"/>
    </source>
</evidence>
<dbReference type="InterPro" id="IPR036187">
    <property type="entry name" value="DNA_mismatch_repair_MutS_sf"/>
</dbReference>
<feature type="coiled-coil region" evidence="5">
    <location>
        <begin position="635"/>
        <end position="711"/>
    </location>
</feature>
<dbReference type="Pfam" id="PF00488">
    <property type="entry name" value="MutS_V"/>
    <property type="match status" value="1"/>
</dbReference>
<reference evidence="9" key="1">
    <citation type="submission" date="2017-04" db="EMBL/GenBank/DDBJ databases">
        <title>Population genomics of picophytoplankton unveils novel chromosome hypervariability.</title>
        <authorList>
            <consortium name="DOE Joint Genome Institute"/>
            <person name="Blanc-Mathieu R."/>
            <person name="Krasovec M."/>
            <person name="Hebrard M."/>
            <person name="Yau S."/>
            <person name="Desgranges E."/>
            <person name="Martin J."/>
            <person name="Schackwitz W."/>
            <person name="Kuo A."/>
            <person name="Salin G."/>
            <person name="Donnadieu C."/>
            <person name="Desdevises Y."/>
            <person name="Sanchez-Ferandin S."/>
            <person name="Moreau H."/>
            <person name="Rivals E."/>
            <person name="Grigoriev I.V."/>
            <person name="Grimsley N."/>
            <person name="Eyre-Walker A."/>
            <person name="Piganeau G."/>
        </authorList>
    </citation>
    <scope>NUCLEOTIDE SEQUENCE [LARGE SCALE GENOMIC DNA]</scope>
    <source>
        <strain evidence="9">RCC 1115</strain>
    </source>
</reference>
<dbReference type="GO" id="GO:0030983">
    <property type="term" value="F:mismatched DNA binding"/>
    <property type="evidence" value="ECO:0007669"/>
    <property type="project" value="InterPro"/>
</dbReference>
<feature type="domain" description="DNA mismatch repair proteins mutS family" evidence="8">
    <location>
        <begin position="1355"/>
        <end position="1560"/>
    </location>
</feature>
<comment type="similarity">
    <text evidence="1">Belongs to the DNA mismatch repair MutS family.</text>
</comment>
<dbReference type="Gene3D" id="1.10.1420.10">
    <property type="match status" value="2"/>
</dbReference>
<dbReference type="InterPro" id="IPR000432">
    <property type="entry name" value="DNA_mismatch_repair_MutS_C"/>
</dbReference>
<name>A0A1Y5IH48_OSTTA</name>
<evidence type="ECO:0000256" key="5">
    <source>
        <dbReference type="SAM" id="Coils"/>
    </source>
</evidence>
<keyword evidence="4" id="KW-0238">DNA-binding</keyword>
<gene>
    <name evidence="9" type="ORF">BE221DRAFT_67654</name>
</gene>
<dbReference type="GO" id="GO:0005524">
    <property type="term" value="F:ATP binding"/>
    <property type="evidence" value="ECO:0007669"/>
    <property type="project" value="UniProtKB-KW"/>
</dbReference>
<dbReference type="eggNOG" id="KOG0221">
    <property type="taxonomic scope" value="Eukaryota"/>
</dbReference>
<feature type="compositionally biased region" description="Basic and acidic residues" evidence="6">
    <location>
        <begin position="112"/>
        <end position="122"/>
    </location>
</feature>
<dbReference type="InterPro" id="IPR007696">
    <property type="entry name" value="DNA_mismatch_repair_MutS_core"/>
</dbReference>
<feature type="region of interest" description="Disordered" evidence="6">
    <location>
        <begin position="320"/>
        <end position="395"/>
    </location>
</feature>
<feature type="coiled-coil region" evidence="5">
    <location>
        <begin position="579"/>
        <end position="606"/>
    </location>
</feature>
<evidence type="ECO:0000256" key="4">
    <source>
        <dbReference type="ARBA" id="ARBA00023125"/>
    </source>
</evidence>
<evidence type="ECO:0000256" key="3">
    <source>
        <dbReference type="ARBA" id="ARBA00022840"/>
    </source>
</evidence>
<accession>A0A1Y5IH48</accession>
<proteinExistence type="inferred from homology"/>
<evidence type="ECO:0000256" key="6">
    <source>
        <dbReference type="SAM" id="MobiDB-lite"/>
    </source>
</evidence>
<feature type="compositionally biased region" description="Basic and acidic residues" evidence="6">
    <location>
        <begin position="1553"/>
        <end position="1563"/>
    </location>
</feature>
<dbReference type="PANTHER" id="PTHR11361">
    <property type="entry name" value="DNA MISMATCH REPAIR PROTEIN MUTS FAMILY MEMBER"/>
    <property type="match status" value="1"/>
</dbReference>
<dbReference type="GO" id="GO:0005634">
    <property type="term" value="C:nucleus"/>
    <property type="evidence" value="ECO:0007669"/>
    <property type="project" value="TreeGrafter"/>
</dbReference>
<dbReference type="Proteomes" id="UP000195557">
    <property type="component" value="Unassembled WGS sequence"/>
</dbReference>
<protein>
    <submittedName>
        <fullName evidence="9">Mismatch repair ATPase MSH4</fullName>
    </submittedName>
</protein>
<evidence type="ECO:0000313" key="9">
    <source>
        <dbReference type="EMBL" id="OUS48890.1"/>
    </source>
</evidence>
<organism evidence="9">
    <name type="scientific">Ostreococcus tauri</name>
    <name type="common">Marine green alga</name>
    <dbReference type="NCBI Taxonomy" id="70448"/>
    <lineage>
        <taxon>Eukaryota</taxon>
        <taxon>Viridiplantae</taxon>
        <taxon>Chlorophyta</taxon>
        <taxon>Mamiellophyceae</taxon>
        <taxon>Mamiellales</taxon>
        <taxon>Bathycoccaceae</taxon>
        <taxon>Ostreococcus</taxon>
    </lineage>
</organism>
<dbReference type="GO" id="GO:0140664">
    <property type="term" value="F:ATP-dependent DNA damage sensor activity"/>
    <property type="evidence" value="ECO:0007669"/>
    <property type="project" value="InterPro"/>
</dbReference>
<keyword evidence="2" id="KW-0547">Nucleotide-binding</keyword>
<evidence type="ECO:0000256" key="1">
    <source>
        <dbReference type="ARBA" id="ARBA00006271"/>
    </source>
</evidence>